<keyword evidence="1" id="KW-0812">Transmembrane</keyword>
<evidence type="ECO:0000313" key="2">
    <source>
        <dbReference type="EMBL" id="AKM82090.1"/>
    </source>
</evidence>
<reference evidence="2 3" key="1">
    <citation type="journal article" date="2015" name="Nature">
        <title>rRNA introns, odd ribosomes, and small enigmatic genomes across a large radiation of phyla.</title>
        <authorList>
            <person name="Brown C.T."/>
            <person name="Hug L.A."/>
            <person name="Thomas B.C."/>
            <person name="Sharon I."/>
            <person name="Castelle C.J."/>
            <person name="Singh A."/>
            <person name="Wilkins M.J."/>
            <person name="Williams K.H."/>
            <person name="Banfield J.F."/>
        </authorList>
    </citation>
    <scope>NUCLEOTIDE SEQUENCE [LARGE SCALE GENOMIC DNA]</scope>
</reference>
<feature type="transmembrane region" description="Helical" evidence="1">
    <location>
        <begin position="36"/>
        <end position="66"/>
    </location>
</feature>
<dbReference type="EMBL" id="CP011213">
    <property type="protein sequence ID" value="AKM82090.1"/>
    <property type="molecule type" value="Genomic_DNA"/>
</dbReference>
<dbReference type="AlphaFoldDB" id="A0A0G4B3D7"/>
<accession>A0A0G4B3D7</accession>
<gene>
    <name evidence="2" type="ORF">UT28_C0001G0279</name>
</gene>
<sequence>MQKEGKSTIVAAILSILWPGAGQFYAGSVGKGIAFLIMALFGWGLTSTLIGAILGVPLLLIVYVWAPIDAYMVAKS</sequence>
<name>A0A0G4B3D7_9BACT</name>
<dbReference type="KEGG" id="bbgw:UT28_C0001G0279"/>
<dbReference type="STRING" id="1618337.UT28_C0001G0279"/>
<protein>
    <submittedName>
        <fullName evidence="2">TM2 domain-containing protein</fullName>
    </submittedName>
</protein>
<evidence type="ECO:0000256" key="1">
    <source>
        <dbReference type="SAM" id="Phobius"/>
    </source>
</evidence>
<dbReference type="Proteomes" id="UP000035648">
    <property type="component" value="Chromosome"/>
</dbReference>
<proteinExistence type="predicted"/>
<organism evidence="2 3">
    <name type="scientific">Berkelbacteria bacterium GW2011_GWE1_39_12</name>
    <dbReference type="NCBI Taxonomy" id="1618337"/>
    <lineage>
        <taxon>Bacteria</taxon>
        <taxon>Candidatus Berkelbacteria</taxon>
    </lineage>
</organism>
<evidence type="ECO:0000313" key="3">
    <source>
        <dbReference type="Proteomes" id="UP000035648"/>
    </source>
</evidence>
<keyword evidence="1" id="KW-1133">Transmembrane helix</keyword>
<keyword evidence="1" id="KW-0472">Membrane</keyword>